<dbReference type="PANTHER" id="PTHR45947">
    <property type="entry name" value="SULFOQUINOVOSYL TRANSFERASE SQD2"/>
    <property type="match status" value="1"/>
</dbReference>
<name>A0A9X4JTJ7_9FIRM</name>
<dbReference type="RefSeq" id="WP_277444282.1">
    <property type="nucleotide sequence ID" value="NZ_JAKOAV010000020.1"/>
</dbReference>
<dbReference type="Gene3D" id="3.40.50.2000">
    <property type="entry name" value="Glycogen Phosphorylase B"/>
    <property type="match status" value="2"/>
</dbReference>
<evidence type="ECO:0000259" key="2">
    <source>
        <dbReference type="Pfam" id="PF13439"/>
    </source>
</evidence>
<sequence length="378" mass="42600">MRVAIFTDTFIPQVNGVAGNTGRLADALTKREIPCMVLSPDTGYEGGQGYNVYFTRRFSFPAYPECKIALPNYLKMCRQLDLFKPDLIHLVTQFSIGLCGLRYACSTSIPVISSYHTNFPQYLSYYRLAFLTPWVWKYFRWFHNKCLKNYCPSETTMKLLKENGIRNLDLCGSGVDIALFNPNKRSPAFISKIGADNKTILLYVGRLAKEKDLDMLMEAVRVLNNSFQDICLVVTGDGPLTKTLKRNAPENVIFTGYLNGEELAEAYASSDIFVFPSTTETYGNVILEAMASGLPVVAPYSGGIQENLIDKYNGLTCRPRNYGDIVAAVTMLKENDQLREALGNQARTFALKKSWDKILGDLITDYFELVKNNMRKLQ</sequence>
<feature type="domain" description="Glycosyltransferase subfamily 4-like N-terminal" evidence="2">
    <location>
        <begin position="14"/>
        <end position="177"/>
    </location>
</feature>
<dbReference type="InterPro" id="IPR050194">
    <property type="entry name" value="Glycosyltransferase_grp1"/>
</dbReference>
<gene>
    <name evidence="3" type="ORF">L7E55_10985</name>
</gene>
<organism evidence="3 4">
    <name type="scientific">Pelotomaculum isophthalicicum JI</name>
    <dbReference type="NCBI Taxonomy" id="947010"/>
    <lineage>
        <taxon>Bacteria</taxon>
        <taxon>Bacillati</taxon>
        <taxon>Bacillota</taxon>
        <taxon>Clostridia</taxon>
        <taxon>Eubacteriales</taxon>
        <taxon>Desulfotomaculaceae</taxon>
        <taxon>Pelotomaculum</taxon>
    </lineage>
</organism>
<dbReference type="GO" id="GO:0016757">
    <property type="term" value="F:glycosyltransferase activity"/>
    <property type="evidence" value="ECO:0007669"/>
    <property type="project" value="InterPro"/>
</dbReference>
<evidence type="ECO:0000259" key="1">
    <source>
        <dbReference type="Pfam" id="PF00534"/>
    </source>
</evidence>
<dbReference type="EMBL" id="JAKOAV010000020">
    <property type="protein sequence ID" value="MDF9408874.1"/>
    <property type="molecule type" value="Genomic_DNA"/>
</dbReference>
<protein>
    <submittedName>
        <fullName evidence="3">Glycosyltransferase family 1 protein</fullName>
    </submittedName>
</protein>
<keyword evidence="4" id="KW-1185">Reference proteome</keyword>
<reference evidence="3" key="1">
    <citation type="submission" date="2022-02" db="EMBL/GenBank/DDBJ databases">
        <authorList>
            <person name="Leng L."/>
        </authorList>
    </citation>
    <scope>NUCLEOTIDE SEQUENCE</scope>
    <source>
        <strain evidence="3">JI</strain>
    </source>
</reference>
<dbReference type="AlphaFoldDB" id="A0A9X4JTJ7"/>
<dbReference type="InterPro" id="IPR001296">
    <property type="entry name" value="Glyco_trans_1"/>
</dbReference>
<dbReference type="Pfam" id="PF00534">
    <property type="entry name" value="Glycos_transf_1"/>
    <property type="match status" value="1"/>
</dbReference>
<evidence type="ECO:0000313" key="3">
    <source>
        <dbReference type="EMBL" id="MDF9408874.1"/>
    </source>
</evidence>
<dbReference type="CDD" id="cd03814">
    <property type="entry name" value="GT4-like"/>
    <property type="match status" value="1"/>
</dbReference>
<proteinExistence type="predicted"/>
<dbReference type="Pfam" id="PF13439">
    <property type="entry name" value="Glyco_transf_4"/>
    <property type="match status" value="1"/>
</dbReference>
<dbReference type="InterPro" id="IPR028098">
    <property type="entry name" value="Glyco_trans_4-like_N"/>
</dbReference>
<evidence type="ECO:0000313" key="4">
    <source>
        <dbReference type="Proteomes" id="UP001154312"/>
    </source>
</evidence>
<feature type="domain" description="Glycosyl transferase family 1" evidence="1">
    <location>
        <begin position="195"/>
        <end position="348"/>
    </location>
</feature>
<dbReference type="Proteomes" id="UP001154312">
    <property type="component" value="Unassembled WGS sequence"/>
</dbReference>
<dbReference type="PANTHER" id="PTHR45947:SF3">
    <property type="entry name" value="SULFOQUINOVOSYL TRANSFERASE SQD2"/>
    <property type="match status" value="1"/>
</dbReference>
<dbReference type="SUPFAM" id="SSF53756">
    <property type="entry name" value="UDP-Glycosyltransferase/glycogen phosphorylase"/>
    <property type="match status" value="1"/>
</dbReference>
<accession>A0A9X4JTJ7</accession>
<comment type="caution">
    <text evidence="3">The sequence shown here is derived from an EMBL/GenBank/DDBJ whole genome shotgun (WGS) entry which is preliminary data.</text>
</comment>